<organism evidence="7 8">
    <name type="scientific">Oceanimonas pelagia</name>
    <dbReference type="NCBI Taxonomy" id="3028314"/>
    <lineage>
        <taxon>Bacteria</taxon>
        <taxon>Pseudomonadati</taxon>
        <taxon>Pseudomonadota</taxon>
        <taxon>Gammaproteobacteria</taxon>
        <taxon>Aeromonadales</taxon>
        <taxon>Aeromonadaceae</taxon>
        <taxon>Oceanimonas</taxon>
    </lineage>
</organism>
<evidence type="ECO:0000256" key="5">
    <source>
        <dbReference type="HAMAP-Rule" id="MF_01260"/>
    </source>
</evidence>
<dbReference type="HAMAP" id="MF_01260">
    <property type="entry name" value="Carboxylester"/>
    <property type="match status" value="1"/>
</dbReference>
<comment type="subcellular location">
    <subcellularLocation>
        <location evidence="5">Cytoplasm</location>
    </subcellularLocation>
</comment>
<keyword evidence="3 5" id="KW-0093">Biotin biosynthesis</keyword>
<feature type="binding site" evidence="5">
    <location>
        <begin position="81"/>
        <end position="82"/>
    </location>
    <ligand>
        <name>substrate</name>
    </ligand>
</feature>
<dbReference type="EMBL" id="CP118224">
    <property type="protein sequence ID" value="WMC10363.1"/>
    <property type="molecule type" value="Genomic_DNA"/>
</dbReference>
<dbReference type="Pfam" id="PF00561">
    <property type="entry name" value="Abhydrolase_1"/>
    <property type="match status" value="1"/>
</dbReference>
<dbReference type="PANTHER" id="PTHR43194:SF5">
    <property type="entry name" value="PIMELOYL-[ACYL-CARRIER PROTEIN] METHYL ESTER ESTERASE"/>
    <property type="match status" value="1"/>
</dbReference>
<feature type="active site" evidence="5">
    <location>
        <position position="234"/>
    </location>
</feature>
<feature type="binding site" evidence="5">
    <location>
        <begin position="142"/>
        <end position="146"/>
    </location>
    <ligand>
        <name>substrate</name>
    </ligand>
</feature>
<dbReference type="InterPro" id="IPR029058">
    <property type="entry name" value="AB_hydrolase_fold"/>
</dbReference>
<feature type="domain" description="AB hydrolase-1" evidence="6">
    <location>
        <begin position="12"/>
        <end position="241"/>
    </location>
</feature>
<comment type="function">
    <text evidence="5">The physiological role of BioH is to remove the methyl group introduced by BioC when the pimeloyl moiety is complete. It allows to synthesize pimeloyl-ACP via the fatty acid synthetic pathway through the hydrolysis of the ester bonds of pimeloyl-ACP esters.</text>
</comment>
<name>A0AA50KMP1_9GAMM</name>
<dbReference type="GO" id="GO:0005737">
    <property type="term" value="C:cytoplasm"/>
    <property type="evidence" value="ECO:0007669"/>
    <property type="project" value="UniProtKB-SubCell"/>
</dbReference>
<evidence type="ECO:0000256" key="4">
    <source>
        <dbReference type="ARBA" id="ARBA00022801"/>
    </source>
</evidence>
<keyword evidence="2 5" id="KW-0963">Cytoplasm</keyword>
<dbReference type="InterPro" id="IPR050228">
    <property type="entry name" value="Carboxylesterase_BioH"/>
</dbReference>
<comment type="similarity">
    <text evidence="5">Belongs to the AB hydrolase superfamily. Carboxylesterase BioH family.</text>
</comment>
<dbReference type="GO" id="GO:0090499">
    <property type="term" value="F:pimelyl-[acyl-carrier protein] methyl ester esterase activity"/>
    <property type="evidence" value="ECO:0007669"/>
    <property type="project" value="UniProtKB-EC"/>
</dbReference>
<dbReference type="RefSeq" id="WP_306761562.1">
    <property type="nucleotide sequence ID" value="NZ_CP118224.1"/>
</dbReference>
<protein>
    <recommendedName>
        <fullName evidence="5">Pimeloyl-[acyl-carrier protein] methyl ester esterase</fullName>
        <ecNumber evidence="5">3.1.1.85</ecNumber>
    </recommendedName>
    <alternativeName>
        <fullName evidence="5">Biotin synthesis protein BioH</fullName>
    </alternativeName>
    <alternativeName>
        <fullName evidence="5">Carboxylesterase BioH</fullName>
    </alternativeName>
</protein>
<dbReference type="PANTHER" id="PTHR43194">
    <property type="entry name" value="HYDROLASE ALPHA/BETA FOLD FAMILY"/>
    <property type="match status" value="1"/>
</dbReference>
<dbReference type="AlphaFoldDB" id="A0AA50KMP1"/>
<proteinExistence type="inferred from homology"/>
<feature type="active site" description="Nucleophile" evidence="5">
    <location>
        <position position="81"/>
    </location>
</feature>
<keyword evidence="1 5" id="KW-0719">Serine esterase</keyword>
<keyword evidence="4 5" id="KW-0378">Hydrolase</keyword>
<gene>
    <name evidence="5 7" type="primary">bioH</name>
    <name evidence="7" type="ORF">PU634_14980</name>
</gene>
<reference evidence="7 8" key="1">
    <citation type="submission" date="2023-02" db="EMBL/GenBank/DDBJ databases">
        <title>Complete genome sequence of a novel bacterium Oceanimonas sp. NTOU-MSR1 isolated from marine coast sediment.</title>
        <authorList>
            <person name="Yang H.-T."/>
            <person name="Chen Y.-L."/>
            <person name="Ho Y.-N."/>
        </authorList>
    </citation>
    <scope>NUCLEOTIDE SEQUENCE [LARGE SCALE GENOMIC DNA]</scope>
    <source>
        <strain evidence="7 8">NTOU-MSR1</strain>
    </source>
</reference>
<dbReference type="Gene3D" id="3.40.50.1820">
    <property type="entry name" value="alpha/beta hydrolase"/>
    <property type="match status" value="1"/>
</dbReference>
<sequence length="256" mass="27589">MSVYTEQHGRGPHLVLLHGWGMNGAVWRGLAARLETDFCLHIVDLPGFGHSAPLPVGSSLADWADSVLAVVPERAAWLGWSLGGLVATQAALQAPRRVSALITLASSPRFVSDAGWPGIRPEVLSGFEQQLAEDHQLVVNRFLALQAMGSEHARDDIRRLRDSLASKPAPDPQALAAGLGLLGEVDLRAQLAQLEMPLLRLYGRLDGLVPRKAASLTDALAPNSASHVEPKASHAPFISHPEATAEHIRRFLQHKD</sequence>
<evidence type="ECO:0000256" key="3">
    <source>
        <dbReference type="ARBA" id="ARBA00022756"/>
    </source>
</evidence>
<dbReference type="InterPro" id="IPR010076">
    <property type="entry name" value="BioH"/>
</dbReference>
<evidence type="ECO:0000256" key="1">
    <source>
        <dbReference type="ARBA" id="ARBA00022487"/>
    </source>
</evidence>
<comment type="pathway">
    <text evidence="5">Cofactor biosynthesis; biotin biosynthesis.</text>
</comment>
<dbReference type="EC" id="3.1.1.85" evidence="5"/>
<dbReference type="InterPro" id="IPR000073">
    <property type="entry name" value="AB_hydrolase_1"/>
</dbReference>
<accession>A0AA50KMP1</accession>
<feature type="active site" evidence="5">
    <location>
        <position position="206"/>
    </location>
</feature>
<comment type="subunit">
    <text evidence="5">Monomer.</text>
</comment>
<comment type="catalytic activity">
    <reaction evidence="5">
        <text>6-carboxyhexanoyl-[ACP] methyl ester + H2O = 6-carboxyhexanoyl-[ACP] + methanol + H(+)</text>
        <dbReference type="Rhea" id="RHEA:42700"/>
        <dbReference type="Rhea" id="RHEA-COMP:9955"/>
        <dbReference type="Rhea" id="RHEA-COMP:10186"/>
        <dbReference type="ChEBI" id="CHEBI:15377"/>
        <dbReference type="ChEBI" id="CHEBI:15378"/>
        <dbReference type="ChEBI" id="CHEBI:17790"/>
        <dbReference type="ChEBI" id="CHEBI:78846"/>
        <dbReference type="ChEBI" id="CHEBI:82735"/>
        <dbReference type="EC" id="3.1.1.85"/>
    </reaction>
</comment>
<dbReference type="SUPFAM" id="SSF53474">
    <property type="entry name" value="alpha/beta-Hydrolases"/>
    <property type="match status" value="1"/>
</dbReference>
<evidence type="ECO:0000313" key="8">
    <source>
        <dbReference type="Proteomes" id="UP001223802"/>
    </source>
</evidence>
<evidence type="ECO:0000313" key="7">
    <source>
        <dbReference type="EMBL" id="WMC10363.1"/>
    </source>
</evidence>
<keyword evidence="8" id="KW-1185">Reference proteome</keyword>
<feature type="binding site" evidence="5">
    <location>
        <position position="20"/>
    </location>
    <ligand>
        <name>substrate</name>
    </ligand>
</feature>
<evidence type="ECO:0000259" key="6">
    <source>
        <dbReference type="Pfam" id="PF00561"/>
    </source>
</evidence>
<dbReference type="GO" id="GO:0009102">
    <property type="term" value="P:biotin biosynthetic process"/>
    <property type="evidence" value="ECO:0007669"/>
    <property type="project" value="UniProtKB-UniRule"/>
</dbReference>
<dbReference type="KEGG" id="ope:PU634_14980"/>
<dbReference type="Proteomes" id="UP001223802">
    <property type="component" value="Chromosome"/>
</dbReference>
<dbReference type="NCBIfam" id="TIGR01738">
    <property type="entry name" value="bioH"/>
    <property type="match status" value="1"/>
</dbReference>
<feature type="binding site" evidence="5">
    <location>
        <position position="234"/>
    </location>
    <ligand>
        <name>substrate</name>
    </ligand>
</feature>
<evidence type="ECO:0000256" key="2">
    <source>
        <dbReference type="ARBA" id="ARBA00022490"/>
    </source>
</evidence>